<dbReference type="RefSeq" id="WP_188496840.1">
    <property type="nucleotide sequence ID" value="NZ_BMFV01000009.1"/>
</dbReference>
<dbReference type="GO" id="GO:0052689">
    <property type="term" value="F:carboxylic ester hydrolase activity"/>
    <property type="evidence" value="ECO:0007669"/>
    <property type="project" value="UniProtKB-KW"/>
</dbReference>
<dbReference type="SMR" id="A0A8J3ELU1"/>
<accession>A0A8J3ELU1</accession>
<dbReference type="InterPro" id="IPR054579">
    <property type="entry name" value="GCE-like_dom"/>
</dbReference>
<dbReference type="EMBL" id="BMFV01000009">
    <property type="protein sequence ID" value="GGH79937.1"/>
    <property type="molecule type" value="Genomic_DNA"/>
</dbReference>
<keyword evidence="6" id="KW-1185">Reference proteome</keyword>
<dbReference type="Gene3D" id="3.40.50.1820">
    <property type="entry name" value="alpha/beta hydrolase"/>
    <property type="match status" value="1"/>
</dbReference>
<evidence type="ECO:0000256" key="1">
    <source>
        <dbReference type="ARBA" id="ARBA00022487"/>
    </source>
</evidence>
<protein>
    <submittedName>
        <fullName evidence="5">Acetylxylan esterase</fullName>
    </submittedName>
</protein>
<comment type="caution">
    <text evidence="5">The sequence shown here is derived from an EMBL/GenBank/DDBJ whole genome shotgun (WGS) entry which is preliminary data.</text>
</comment>
<name>A0A8J3ELU1_9BACL</name>
<keyword evidence="3" id="KW-0378">Hydrolase</keyword>
<keyword evidence="1" id="KW-0719">Serine esterase</keyword>
<evidence type="ECO:0000256" key="2">
    <source>
        <dbReference type="ARBA" id="ARBA00022729"/>
    </source>
</evidence>
<dbReference type="InterPro" id="IPR050261">
    <property type="entry name" value="FrsA_esterase"/>
</dbReference>
<dbReference type="Proteomes" id="UP000656813">
    <property type="component" value="Unassembled WGS sequence"/>
</dbReference>
<organism evidence="5 6">
    <name type="scientific">Pullulanibacillus pueri</name>
    <dbReference type="NCBI Taxonomy" id="1437324"/>
    <lineage>
        <taxon>Bacteria</taxon>
        <taxon>Bacillati</taxon>
        <taxon>Bacillota</taxon>
        <taxon>Bacilli</taxon>
        <taxon>Bacillales</taxon>
        <taxon>Sporolactobacillaceae</taxon>
        <taxon>Pullulanibacillus</taxon>
    </lineage>
</organism>
<keyword evidence="2" id="KW-0732">Signal</keyword>
<evidence type="ECO:0000256" key="3">
    <source>
        <dbReference type="ARBA" id="ARBA00022801"/>
    </source>
</evidence>
<reference evidence="5" key="2">
    <citation type="submission" date="2020-09" db="EMBL/GenBank/DDBJ databases">
        <authorList>
            <person name="Sun Q."/>
            <person name="Zhou Y."/>
        </authorList>
    </citation>
    <scope>NUCLEOTIDE SEQUENCE</scope>
    <source>
        <strain evidence="5">CGMCC 1.12777</strain>
    </source>
</reference>
<evidence type="ECO:0000313" key="6">
    <source>
        <dbReference type="Proteomes" id="UP000656813"/>
    </source>
</evidence>
<sequence length="360" mass="40752">MDERIASLPEVLETLDGEKVTSAEQWQQKRRPEIFKCFREHVFGREPCPDRLSFHMISEEQLKETIKSKKVRLTYVGPGGEGTFNVHLLIPCQSRQPVPAFLLINHQTPESPLSTSFWPTDEIVSRGYAAIVIHVQEIDPDFDDGFKNGVHALFDAPGEPRPKNAWGTLAAWAWGASRVMDYLETDPDIDQHRVAVVGHSRGGKTALWAGAVDQRFKMVVSNNSGCTGAALSRGKKGETIKAINTRFPHWFAENYKAFNDKEYDMPFDQHMLLSLIAPRLLYVTSATEDDWSDPESEFLSLLLTSPVYQLFGLKGLGESPYPSPEEPIIGEHVGYHLRTGQHDLVEYDWKCFLDFADRFL</sequence>
<dbReference type="AlphaFoldDB" id="A0A8J3ELU1"/>
<evidence type="ECO:0000313" key="5">
    <source>
        <dbReference type="EMBL" id="GGH79937.1"/>
    </source>
</evidence>
<dbReference type="Pfam" id="PF22244">
    <property type="entry name" value="GCE_fung"/>
    <property type="match status" value="1"/>
</dbReference>
<evidence type="ECO:0000259" key="4">
    <source>
        <dbReference type="Pfam" id="PF22244"/>
    </source>
</evidence>
<dbReference type="InterPro" id="IPR029058">
    <property type="entry name" value="AB_hydrolase_fold"/>
</dbReference>
<gene>
    <name evidence="5" type="ORF">GCM10007096_15600</name>
</gene>
<dbReference type="PANTHER" id="PTHR22946:SF9">
    <property type="entry name" value="POLYKETIDE TRANSFERASE AF380"/>
    <property type="match status" value="1"/>
</dbReference>
<reference evidence="5" key="1">
    <citation type="journal article" date="2014" name="Int. J. Syst. Evol. Microbiol.">
        <title>Complete genome sequence of Corynebacterium casei LMG S-19264T (=DSM 44701T), isolated from a smear-ripened cheese.</title>
        <authorList>
            <consortium name="US DOE Joint Genome Institute (JGI-PGF)"/>
            <person name="Walter F."/>
            <person name="Albersmeier A."/>
            <person name="Kalinowski J."/>
            <person name="Ruckert C."/>
        </authorList>
    </citation>
    <scope>NUCLEOTIDE SEQUENCE</scope>
    <source>
        <strain evidence="5">CGMCC 1.12777</strain>
    </source>
</reference>
<dbReference type="SUPFAM" id="SSF53474">
    <property type="entry name" value="alpha/beta-Hydrolases"/>
    <property type="match status" value="1"/>
</dbReference>
<dbReference type="PANTHER" id="PTHR22946">
    <property type="entry name" value="DIENELACTONE HYDROLASE DOMAIN-CONTAINING PROTEIN-RELATED"/>
    <property type="match status" value="1"/>
</dbReference>
<proteinExistence type="predicted"/>
<feature type="domain" description="4-O-methyl-glucuronoyl methylesterase-like" evidence="4">
    <location>
        <begin position="81"/>
        <end position="312"/>
    </location>
</feature>